<feature type="domain" description="Peptidase S1" evidence="6">
    <location>
        <begin position="200"/>
        <end position="445"/>
    </location>
</feature>
<dbReference type="InterPro" id="IPR043504">
    <property type="entry name" value="Peptidase_S1_PA_chymotrypsin"/>
</dbReference>
<dbReference type="PROSITE" id="PS00134">
    <property type="entry name" value="TRYPSIN_HIS"/>
    <property type="match status" value="1"/>
</dbReference>
<feature type="non-terminal residue" evidence="7">
    <location>
        <position position="447"/>
    </location>
</feature>
<keyword evidence="3" id="KW-0325">Glycoprotein</keyword>
<organism evidence="7 8">
    <name type="scientific">Brenthis ino</name>
    <name type="common">lesser marbled fritillary</name>
    <dbReference type="NCBI Taxonomy" id="405034"/>
    <lineage>
        <taxon>Eukaryota</taxon>
        <taxon>Metazoa</taxon>
        <taxon>Ecdysozoa</taxon>
        <taxon>Arthropoda</taxon>
        <taxon>Hexapoda</taxon>
        <taxon>Insecta</taxon>
        <taxon>Pterygota</taxon>
        <taxon>Neoptera</taxon>
        <taxon>Endopterygota</taxon>
        <taxon>Lepidoptera</taxon>
        <taxon>Glossata</taxon>
        <taxon>Ditrysia</taxon>
        <taxon>Papilionoidea</taxon>
        <taxon>Nymphalidae</taxon>
        <taxon>Heliconiinae</taxon>
        <taxon>Argynnini</taxon>
        <taxon>Brenthis</taxon>
    </lineage>
</organism>
<evidence type="ECO:0000256" key="2">
    <source>
        <dbReference type="ARBA" id="ARBA00023157"/>
    </source>
</evidence>
<dbReference type="Proteomes" id="UP000838878">
    <property type="component" value="Chromosome 8"/>
</dbReference>
<dbReference type="Gene3D" id="2.40.10.10">
    <property type="entry name" value="Trypsin-like serine proteases"/>
    <property type="match status" value="1"/>
</dbReference>
<dbReference type="PANTHER" id="PTHR24260">
    <property type="match status" value="1"/>
</dbReference>
<dbReference type="CDD" id="cd00190">
    <property type="entry name" value="Tryp_SPc"/>
    <property type="match status" value="1"/>
</dbReference>
<dbReference type="SMART" id="SM00020">
    <property type="entry name" value="Tryp_SPc"/>
    <property type="match status" value="1"/>
</dbReference>
<name>A0A8J9VUJ4_9NEOP</name>
<dbReference type="SUPFAM" id="SSF50494">
    <property type="entry name" value="Trypsin-like serine proteases"/>
    <property type="match status" value="1"/>
</dbReference>
<comment type="similarity">
    <text evidence="4">Belongs to the peptidase S1 family. CLIP subfamily.</text>
</comment>
<accession>A0A8J9VUJ4</accession>
<dbReference type="GO" id="GO:0006508">
    <property type="term" value="P:proteolysis"/>
    <property type="evidence" value="ECO:0007669"/>
    <property type="project" value="InterPro"/>
</dbReference>
<dbReference type="PRINTS" id="PR00722">
    <property type="entry name" value="CHYMOTRYPSIN"/>
</dbReference>
<dbReference type="AlphaFoldDB" id="A0A8J9VUJ4"/>
<sequence length="447" mass="51870">MKSQRYKTFQPQRGRKNRPITFWNTNTKRDSHEVLLDRGQKCTRYGKRAKFKSYQSIVLLFSLFLIISLIFYILRRTPDGCVYKKTEERSDSTVYTNEMISEQDSYDKIIPEIGLGVSDTRNYEKPNAISNRDRIVFRKFSEDKRQCPPIHNNVTKTMRKSLQKCLEYQRRYVYPCRESATPNEGMVRLNHCNWRPEGLIINGENAYLGEFPHMVLLGFNTADEDTKWKCGGVLISEKFVLTAGHCTSTAARNQVRYVRIGIQNKTEKIHDTNMYNVQKIHKHKQYKSPSRYHDIALLETDRVMKLHRYAVPACLHDGSFINDLEVVSTGWGTIVSNEESFPDTLQKVTLERFTKKECALNYQRARYLKNGYDEITQICYGDKYTTRDTCKGDSGGPTQIKHPQVKCMYLITSITSNGKRCGVTGTPGLYTRVAPYLDWIESIVWPS</sequence>
<keyword evidence="1" id="KW-0732">Signal</keyword>
<evidence type="ECO:0000313" key="8">
    <source>
        <dbReference type="Proteomes" id="UP000838878"/>
    </source>
</evidence>
<dbReference type="GO" id="GO:0004252">
    <property type="term" value="F:serine-type endopeptidase activity"/>
    <property type="evidence" value="ECO:0007669"/>
    <property type="project" value="InterPro"/>
</dbReference>
<dbReference type="Pfam" id="PF00089">
    <property type="entry name" value="Trypsin"/>
    <property type="match status" value="1"/>
</dbReference>
<proteinExistence type="inferred from homology"/>
<protein>
    <recommendedName>
        <fullName evidence="6">Peptidase S1 domain-containing protein</fullName>
    </recommendedName>
</protein>
<evidence type="ECO:0000256" key="4">
    <source>
        <dbReference type="ARBA" id="ARBA00024195"/>
    </source>
</evidence>
<keyword evidence="5" id="KW-1133">Transmembrane helix</keyword>
<dbReference type="OrthoDB" id="6339452at2759"/>
<gene>
    <name evidence="7" type="ORF">BINO364_LOCUS15361</name>
</gene>
<evidence type="ECO:0000256" key="1">
    <source>
        <dbReference type="ARBA" id="ARBA00022729"/>
    </source>
</evidence>
<dbReference type="InterPro" id="IPR001314">
    <property type="entry name" value="Peptidase_S1A"/>
</dbReference>
<evidence type="ECO:0000256" key="3">
    <source>
        <dbReference type="ARBA" id="ARBA00023180"/>
    </source>
</evidence>
<dbReference type="InterPro" id="IPR001254">
    <property type="entry name" value="Trypsin_dom"/>
</dbReference>
<dbReference type="PROSITE" id="PS50240">
    <property type="entry name" value="TRYPSIN_DOM"/>
    <property type="match status" value="1"/>
</dbReference>
<keyword evidence="8" id="KW-1185">Reference proteome</keyword>
<evidence type="ECO:0000259" key="6">
    <source>
        <dbReference type="PROSITE" id="PS50240"/>
    </source>
</evidence>
<dbReference type="InterPro" id="IPR018114">
    <property type="entry name" value="TRYPSIN_HIS"/>
</dbReference>
<keyword evidence="5" id="KW-0472">Membrane</keyword>
<dbReference type="EMBL" id="OV170228">
    <property type="protein sequence ID" value="CAH0730373.1"/>
    <property type="molecule type" value="Genomic_DNA"/>
</dbReference>
<keyword evidence="2" id="KW-1015">Disulfide bond</keyword>
<reference evidence="7" key="1">
    <citation type="submission" date="2021-12" db="EMBL/GenBank/DDBJ databases">
        <authorList>
            <person name="Martin H S."/>
        </authorList>
    </citation>
    <scope>NUCLEOTIDE SEQUENCE</scope>
</reference>
<dbReference type="InterPro" id="IPR009003">
    <property type="entry name" value="Peptidase_S1_PA"/>
</dbReference>
<keyword evidence="5" id="KW-0812">Transmembrane</keyword>
<dbReference type="FunFam" id="2.40.10.10:FF:000028">
    <property type="entry name" value="Serine protease easter"/>
    <property type="match status" value="1"/>
</dbReference>
<evidence type="ECO:0000256" key="5">
    <source>
        <dbReference type="SAM" id="Phobius"/>
    </source>
</evidence>
<evidence type="ECO:0000313" key="7">
    <source>
        <dbReference type="EMBL" id="CAH0730373.1"/>
    </source>
</evidence>
<dbReference type="PANTHER" id="PTHR24260:SF147">
    <property type="entry name" value="EG:BACR7A4.3 PROTEIN-RELATED"/>
    <property type="match status" value="1"/>
</dbReference>
<feature type="transmembrane region" description="Helical" evidence="5">
    <location>
        <begin position="54"/>
        <end position="74"/>
    </location>
</feature>
<dbReference type="InterPro" id="IPR051333">
    <property type="entry name" value="CLIP_Serine_Protease"/>
</dbReference>